<feature type="region of interest" description="Disordered" evidence="1">
    <location>
        <begin position="488"/>
        <end position="515"/>
    </location>
</feature>
<feature type="chain" id="PRO_5008587185" evidence="2">
    <location>
        <begin position="23"/>
        <end position="666"/>
    </location>
</feature>
<name>A0A1B6L7Q2_9HEMI</name>
<reference evidence="3" key="1">
    <citation type="submission" date="2015-11" db="EMBL/GenBank/DDBJ databases">
        <title>De novo transcriptome assembly of four potential Pierce s Disease insect vectors from Arizona vineyards.</title>
        <authorList>
            <person name="Tassone E.E."/>
        </authorList>
    </citation>
    <scope>NUCLEOTIDE SEQUENCE</scope>
</reference>
<feature type="compositionally biased region" description="Pro residues" evidence="1">
    <location>
        <begin position="175"/>
        <end position="193"/>
    </location>
</feature>
<evidence type="ECO:0000256" key="2">
    <source>
        <dbReference type="SAM" id="SignalP"/>
    </source>
</evidence>
<gene>
    <name evidence="3" type="ORF">g.10676</name>
</gene>
<evidence type="ECO:0000256" key="1">
    <source>
        <dbReference type="SAM" id="MobiDB-lite"/>
    </source>
</evidence>
<feature type="compositionally biased region" description="Low complexity" evidence="1">
    <location>
        <begin position="650"/>
        <end position="666"/>
    </location>
</feature>
<evidence type="ECO:0000313" key="3">
    <source>
        <dbReference type="EMBL" id="JAT19748.1"/>
    </source>
</evidence>
<feature type="compositionally biased region" description="Polar residues" evidence="1">
    <location>
        <begin position="211"/>
        <end position="223"/>
    </location>
</feature>
<protein>
    <submittedName>
        <fullName evidence="3">Uncharacterized protein</fullName>
    </submittedName>
</protein>
<accession>A0A1B6L7Q2</accession>
<organism evidence="3">
    <name type="scientific">Graphocephala atropunctata</name>
    <dbReference type="NCBI Taxonomy" id="36148"/>
    <lineage>
        <taxon>Eukaryota</taxon>
        <taxon>Metazoa</taxon>
        <taxon>Ecdysozoa</taxon>
        <taxon>Arthropoda</taxon>
        <taxon>Hexapoda</taxon>
        <taxon>Insecta</taxon>
        <taxon>Pterygota</taxon>
        <taxon>Neoptera</taxon>
        <taxon>Paraneoptera</taxon>
        <taxon>Hemiptera</taxon>
        <taxon>Auchenorrhyncha</taxon>
        <taxon>Membracoidea</taxon>
        <taxon>Cicadellidae</taxon>
        <taxon>Cicadellinae</taxon>
        <taxon>Cicadellini</taxon>
        <taxon>Graphocephala</taxon>
    </lineage>
</organism>
<keyword evidence="2" id="KW-0732">Signal</keyword>
<feature type="compositionally biased region" description="Polar residues" evidence="1">
    <location>
        <begin position="106"/>
        <end position="120"/>
    </location>
</feature>
<feature type="region of interest" description="Disordered" evidence="1">
    <location>
        <begin position="640"/>
        <end position="666"/>
    </location>
</feature>
<feature type="compositionally biased region" description="Polar residues" evidence="1">
    <location>
        <begin position="60"/>
        <end position="70"/>
    </location>
</feature>
<feature type="signal peptide" evidence="2">
    <location>
        <begin position="1"/>
        <end position="22"/>
    </location>
</feature>
<sequence>MKVGLCLLSGLMLATVLGPSDARRIGLGGGRRGGSSRPRTPSPPRRTDTSSSNHFLNFERGSSSGNRGNQPSAPPVPKPPQTTGRIGFEGYGGTHQGSHNLGFDRVNSQTQNKPGSNVPSAPQYPVSSHVPGTYPAGSRVPSAPPYQGNGVPNGPPPAYPGYSGNNYGGFNDHPPAYPGRPVNAPPSYSPSPANPQFGQTNSYRPGYSNGYPHQSQYPQQNYGNPHYGGTYNDPNRFGSVGQGSYPTIGGSPYSGSYSGNSYQGNAYGGTPFGGGNAGYNGNSYYSPNNFGYSSNPGYFGSQPGYSGYPSQYNNNQRKSFFGGLPIPIPIPIPIGGGGYGGLGGYSDHSYNHRLLDTFIRNRTPANTTAGNSSTSVFVLNNSTVTPCTTDYFVYDLMKVTVEACTAEHCTAIKVSTSTNVSSVVSVHSVGLTMCLEKNVTFTYFADIVKPTLSELRHENLTVCRNVSDVTTDKGNQTAKNEDVTTLQTTTGADTTTDAITTDPTTTTTPAGSATTTNGTASNLTKVCEPVDCYLMEMCLPSVEILDHCTSDDCPFRRTGYKPCLNLKMCHSPSAPVSSFASLNTSISKIDEYNKHNSVYEFANLTLISFHRPVISVNFNCSQNVTSPGCPPAPQTLCLPQNSTQPSGGEPSIPICTSPSPTNSTGS</sequence>
<dbReference type="AlphaFoldDB" id="A0A1B6L7Q2"/>
<dbReference type="EMBL" id="GEBQ01020229">
    <property type="protein sequence ID" value="JAT19748.1"/>
    <property type="molecule type" value="Transcribed_RNA"/>
</dbReference>
<proteinExistence type="predicted"/>
<feature type="region of interest" description="Disordered" evidence="1">
    <location>
        <begin position="21"/>
        <end position="223"/>
    </location>
</feature>